<dbReference type="Proteomes" id="UP000679848">
    <property type="component" value="Chromosome"/>
</dbReference>
<keyword evidence="1" id="KW-0472">Membrane</keyword>
<keyword evidence="1" id="KW-1133">Transmembrane helix</keyword>
<evidence type="ECO:0000256" key="1">
    <source>
        <dbReference type="SAM" id="Phobius"/>
    </source>
</evidence>
<gene>
    <name evidence="2" type="ORF">MM59RIKEN_11600</name>
</gene>
<feature type="transmembrane region" description="Helical" evidence="1">
    <location>
        <begin position="136"/>
        <end position="160"/>
    </location>
</feature>
<feature type="transmembrane region" description="Helical" evidence="1">
    <location>
        <begin position="78"/>
        <end position="98"/>
    </location>
</feature>
<dbReference type="InterPro" id="IPR010898">
    <property type="entry name" value="Hpre_diP_synth_I"/>
</dbReference>
<organism evidence="2 3">
    <name type="scientific">Pusillibacter faecalis</name>
    <dbReference type="NCBI Taxonomy" id="2714358"/>
    <lineage>
        <taxon>Bacteria</taxon>
        <taxon>Bacillati</taxon>
        <taxon>Bacillota</taxon>
        <taxon>Clostridia</taxon>
        <taxon>Eubacteriales</taxon>
        <taxon>Oscillospiraceae</taxon>
        <taxon>Pusillibacter</taxon>
    </lineage>
</organism>
<keyword evidence="1" id="KW-0812">Transmembrane</keyword>
<keyword evidence="3" id="KW-1185">Reference proteome</keyword>
<name>A0A810QDR7_9FIRM</name>
<dbReference type="KEGG" id="pfaa:MM59RIKEN_11600"/>
<dbReference type="AlphaFoldDB" id="A0A810QDR7"/>
<protein>
    <recommendedName>
        <fullName evidence="4">Heptaprenyl diphosphate synthase</fullName>
    </recommendedName>
</protein>
<proteinExistence type="predicted"/>
<accession>A0A810QDR7</accession>
<dbReference type="RefSeq" id="WP_187027978.1">
    <property type="nucleotide sequence ID" value="NZ_AP023420.1"/>
</dbReference>
<evidence type="ECO:0008006" key="4">
    <source>
        <dbReference type="Google" id="ProtNLM"/>
    </source>
</evidence>
<dbReference type="PIRSF" id="PIRSF027391">
    <property type="entry name" value="Hpre_diP_synt_I"/>
    <property type="match status" value="1"/>
</dbReference>
<evidence type="ECO:0000313" key="2">
    <source>
        <dbReference type="EMBL" id="BCK83841.1"/>
    </source>
</evidence>
<feature type="transmembrane region" description="Helical" evidence="1">
    <location>
        <begin position="43"/>
        <end position="66"/>
    </location>
</feature>
<sequence length="174" mass="17918">MRLTTRELTVCAMLVALALALSYLESFFPLSLVIPLPGVKLGLANVVTLFALYALGPGQAVLILLGRCFLGAMFAGNINALLFSLLGGAAALAMMMLLSRGRRLSIYGVSIGGAAAHNCGQVAAAVWTLGNTAPLYYLPVLLGVSLGTGTLTGVIAAGLFRGLAHTGLLRESRA</sequence>
<dbReference type="EMBL" id="AP023420">
    <property type="protein sequence ID" value="BCK83841.1"/>
    <property type="molecule type" value="Genomic_DNA"/>
</dbReference>
<dbReference type="InterPro" id="IPR014535">
    <property type="entry name" value="Hpre_diP_synt_I"/>
</dbReference>
<reference evidence="2" key="1">
    <citation type="submission" date="2020-09" db="EMBL/GenBank/DDBJ databases">
        <title>New species isolated from human feces.</title>
        <authorList>
            <person name="Kitahara M."/>
            <person name="Shigeno Y."/>
            <person name="Shime M."/>
            <person name="Matsumoto Y."/>
            <person name="Nakamura S."/>
            <person name="Motooka D."/>
            <person name="Fukuoka S."/>
            <person name="Nishikawa H."/>
            <person name="Benno Y."/>
        </authorList>
    </citation>
    <scope>NUCLEOTIDE SEQUENCE</scope>
    <source>
        <strain evidence="2">MM59</strain>
    </source>
</reference>
<evidence type="ECO:0000313" key="3">
    <source>
        <dbReference type="Proteomes" id="UP000679848"/>
    </source>
</evidence>
<dbReference type="Pfam" id="PF07456">
    <property type="entry name" value="Hpre_diP_synt_I"/>
    <property type="match status" value="1"/>
</dbReference>
<dbReference type="Gene3D" id="1.10.1760.20">
    <property type="match status" value="1"/>
</dbReference>